<name>A0A1H4GDU8_9BACI</name>
<evidence type="ECO:0000313" key="2">
    <source>
        <dbReference type="EMBL" id="SEB07724.1"/>
    </source>
</evidence>
<accession>A0A1H4GDU8</accession>
<dbReference type="OrthoDB" id="5784238at2"/>
<dbReference type="RefSeq" id="WP_093045998.1">
    <property type="nucleotide sequence ID" value="NZ_FNQR01000015.1"/>
</dbReference>
<keyword evidence="2" id="KW-0413">Isomerase</keyword>
<dbReference type="AlphaFoldDB" id="A0A1H4GDU8"/>
<dbReference type="STRING" id="571932.SAMN05421743_11576"/>
<protein>
    <submittedName>
        <fullName evidence="2">Thiol-disulfide isomerase or thioredoxin</fullName>
    </submittedName>
</protein>
<evidence type="ECO:0000259" key="1">
    <source>
        <dbReference type="Pfam" id="PF00085"/>
    </source>
</evidence>
<gene>
    <name evidence="2" type="ORF">SAMN05421743_11576</name>
</gene>
<sequence length="104" mass="12069">MEQLELAPNSETIQKKKRALIFIHSPFCGTCHMARKMLDTIEAMWKQDLFFELNAAIHPAFMQEYQIKSVPCLLILADGKIKEKIYAFHSVTYMQRAVSKYVNS</sequence>
<dbReference type="InterPro" id="IPR013766">
    <property type="entry name" value="Thioredoxin_domain"/>
</dbReference>
<dbReference type="EMBL" id="FNQR01000015">
    <property type="protein sequence ID" value="SEB07724.1"/>
    <property type="molecule type" value="Genomic_DNA"/>
</dbReference>
<dbReference type="SUPFAM" id="SSF52833">
    <property type="entry name" value="Thioredoxin-like"/>
    <property type="match status" value="1"/>
</dbReference>
<dbReference type="CDD" id="cd02947">
    <property type="entry name" value="TRX_family"/>
    <property type="match status" value="1"/>
</dbReference>
<keyword evidence="3" id="KW-1185">Reference proteome</keyword>
<feature type="domain" description="Thioredoxin" evidence="1">
    <location>
        <begin position="11"/>
        <end position="87"/>
    </location>
</feature>
<dbReference type="Proteomes" id="UP000198584">
    <property type="component" value="Unassembled WGS sequence"/>
</dbReference>
<dbReference type="Pfam" id="PF00085">
    <property type="entry name" value="Thioredoxin"/>
    <property type="match status" value="1"/>
</dbReference>
<proteinExistence type="predicted"/>
<dbReference type="GO" id="GO:0016853">
    <property type="term" value="F:isomerase activity"/>
    <property type="evidence" value="ECO:0007669"/>
    <property type="project" value="UniProtKB-KW"/>
</dbReference>
<organism evidence="2 3">
    <name type="scientific">Thalassobacillus cyri</name>
    <dbReference type="NCBI Taxonomy" id="571932"/>
    <lineage>
        <taxon>Bacteria</taxon>
        <taxon>Bacillati</taxon>
        <taxon>Bacillota</taxon>
        <taxon>Bacilli</taxon>
        <taxon>Bacillales</taxon>
        <taxon>Bacillaceae</taxon>
        <taxon>Thalassobacillus</taxon>
    </lineage>
</organism>
<reference evidence="2 3" key="1">
    <citation type="submission" date="2016-10" db="EMBL/GenBank/DDBJ databases">
        <authorList>
            <person name="de Groot N.N."/>
        </authorList>
    </citation>
    <scope>NUCLEOTIDE SEQUENCE [LARGE SCALE GENOMIC DNA]</scope>
    <source>
        <strain evidence="2 3">CCM7597</strain>
    </source>
</reference>
<evidence type="ECO:0000313" key="3">
    <source>
        <dbReference type="Proteomes" id="UP000198584"/>
    </source>
</evidence>
<dbReference type="Gene3D" id="3.40.30.10">
    <property type="entry name" value="Glutaredoxin"/>
    <property type="match status" value="1"/>
</dbReference>
<dbReference type="InterPro" id="IPR036249">
    <property type="entry name" value="Thioredoxin-like_sf"/>
</dbReference>